<evidence type="ECO:0000256" key="1">
    <source>
        <dbReference type="ARBA" id="ARBA00004123"/>
    </source>
</evidence>
<dbReference type="FunFam" id="3.30.160.60:FF:001498">
    <property type="entry name" value="Zinc finger protein 404"/>
    <property type="match status" value="1"/>
</dbReference>
<dbReference type="GO" id="GO:2000001">
    <property type="term" value="P:regulation of DNA damage checkpoint"/>
    <property type="evidence" value="ECO:0007669"/>
    <property type="project" value="TreeGrafter"/>
</dbReference>
<dbReference type="PROSITE" id="PS00028">
    <property type="entry name" value="ZINC_FINGER_C2H2_1"/>
    <property type="match status" value="3"/>
</dbReference>
<dbReference type="PROSITE" id="PS50157">
    <property type="entry name" value="ZINC_FINGER_C2H2_2"/>
    <property type="match status" value="5"/>
</dbReference>
<keyword evidence="17" id="KW-1185">Reference proteome</keyword>
<evidence type="ECO:0000256" key="11">
    <source>
        <dbReference type="ARBA" id="ARBA00023242"/>
    </source>
</evidence>
<dbReference type="STRING" id="41875.K8E997"/>
<dbReference type="Proteomes" id="UP000198341">
    <property type="component" value="Chromosome 1"/>
</dbReference>
<dbReference type="GO" id="GO:0005634">
    <property type="term" value="C:nucleus"/>
    <property type="evidence" value="ECO:0007669"/>
    <property type="project" value="UniProtKB-SubCell"/>
</dbReference>
<evidence type="ECO:0000256" key="4">
    <source>
        <dbReference type="ARBA" id="ARBA00022723"/>
    </source>
</evidence>
<comment type="similarity">
    <text evidence="2">Belongs to the WD repeat DDB2/WDR76 family.</text>
</comment>
<keyword evidence="8" id="KW-0805">Transcription regulation</keyword>
<feature type="compositionally biased region" description="Basic residues" evidence="14">
    <location>
        <begin position="300"/>
        <end position="313"/>
    </location>
</feature>
<keyword evidence="5" id="KW-0677">Repeat</keyword>
<evidence type="ECO:0000313" key="16">
    <source>
        <dbReference type="EMBL" id="CCO14272.1"/>
    </source>
</evidence>
<keyword evidence="11" id="KW-0539">Nucleus</keyword>
<keyword evidence="7" id="KW-0862">Zinc</keyword>
<evidence type="ECO:0000256" key="9">
    <source>
        <dbReference type="ARBA" id="ARBA00023125"/>
    </source>
</evidence>
<feature type="compositionally biased region" description="Low complexity" evidence="14">
    <location>
        <begin position="354"/>
        <end position="366"/>
    </location>
</feature>
<gene>
    <name evidence="16" type="ORF">Bathy01g06140</name>
</gene>
<feature type="compositionally biased region" description="Low complexity" evidence="14">
    <location>
        <begin position="468"/>
        <end position="480"/>
    </location>
</feature>
<feature type="region of interest" description="Disordered" evidence="14">
    <location>
        <begin position="263"/>
        <end position="430"/>
    </location>
</feature>
<dbReference type="InterPro" id="IPR001680">
    <property type="entry name" value="WD40_rpt"/>
</dbReference>
<feature type="domain" description="C2H2-type" evidence="15">
    <location>
        <begin position="137"/>
        <end position="164"/>
    </location>
</feature>
<evidence type="ECO:0000313" key="17">
    <source>
        <dbReference type="Proteomes" id="UP000198341"/>
    </source>
</evidence>
<feature type="domain" description="C2H2-type" evidence="15">
    <location>
        <begin position="109"/>
        <end position="136"/>
    </location>
</feature>
<dbReference type="SUPFAM" id="SSF57667">
    <property type="entry name" value="beta-beta-alpha zinc fingers"/>
    <property type="match status" value="3"/>
</dbReference>
<dbReference type="InterPro" id="IPR036322">
    <property type="entry name" value="WD40_repeat_dom_sf"/>
</dbReference>
<dbReference type="GeneID" id="19018349"/>
<protein>
    <submittedName>
        <fullName evidence="16">PREDICTED: similar to Zinc finger protein 271 (Zinc finger protein 7) (HZF7) (Zinc finger protein ZNFphex133) (Epstein-Barr virus-induced zinc finger protein) (ZNF-EB) (CT-ZFP48) (Zinc finger protein)</fullName>
    </submittedName>
</protein>
<dbReference type="OrthoDB" id="9890280at2759"/>
<dbReference type="eggNOG" id="KOG4328">
    <property type="taxonomic scope" value="Eukaryota"/>
</dbReference>
<evidence type="ECO:0000256" key="3">
    <source>
        <dbReference type="ARBA" id="ARBA00022574"/>
    </source>
</evidence>
<feature type="domain" description="C2H2-type" evidence="15">
    <location>
        <begin position="193"/>
        <end position="223"/>
    </location>
</feature>
<evidence type="ECO:0000256" key="2">
    <source>
        <dbReference type="ARBA" id="ARBA00005434"/>
    </source>
</evidence>
<feature type="repeat" description="WD" evidence="13">
    <location>
        <begin position="830"/>
        <end position="862"/>
    </location>
</feature>
<dbReference type="PANTHER" id="PTHR14773:SF0">
    <property type="entry name" value="WD REPEAT-CONTAINING PROTEIN 76"/>
    <property type="match status" value="1"/>
</dbReference>
<dbReference type="InterPro" id="IPR036236">
    <property type="entry name" value="Znf_C2H2_sf"/>
</dbReference>
<keyword evidence="3 13" id="KW-0853">WD repeat</keyword>
<evidence type="ECO:0000256" key="5">
    <source>
        <dbReference type="ARBA" id="ARBA00022737"/>
    </source>
</evidence>
<accession>K8E997</accession>
<evidence type="ECO:0000256" key="12">
    <source>
        <dbReference type="PROSITE-ProRule" id="PRU00042"/>
    </source>
</evidence>
<dbReference type="InterPro" id="IPR015943">
    <property type="entry name" value="WD40/YVTN_repeat-like_dom_sf"/>
</dbReference>
<reference evidence="16 17" key="1">
    <citation type="submission" date="2011-10" db="EMBL/GenBank/DDBJ databases">
        <authorList>
            <person name="Genoscope - CEA"/>
        </authorList>
    </citation>
    <scope>NUCLEOTIDE SEQUENCE [LARGE SCALE GENOMIC DNA]</scope>
    <source>
        <strain evidence="16 17">RCC 1105</strain>
    </source>
</reference>
<proteinExistence type="inferred from homology"/>
<feature type="domain" description="C2H2-type" evidence="15">
    <location>
        <begin position="165"/>
        <end position="192"/>
    </location>
</feature>
<dbReference type="KEGG" id="bpg:Bathy01g06140"/>
<dbReference type="EMBL" id="FO082278">
    <property type="protein sequence ID" value="CCO14272.1"/>
    <property type="molecule type" value="Genomic_DNA"/>
</dbReference>
<dbReference type="Pfam" id="PF00400">
    <property type="entry name" value="WD40"/>
    <property type="match status" value="2"/>
</dbReference>
<evidence type="ECO:0000256" key="14">
    <source>
        <dbReference type="SAM" id="MobiDB-lite"/>
    </source>
</evidence>
<feature type="compositionally biased region" description="Polar residues" evidence="14">
    <location>
        <begin position="315"/>
        <end position="331"/>
    </location>
</feature>
<dbReference type="Gene3D" id="3.30.160.60">
    <property type="entry name" value="Classic Zinc Finger"/>
    <property type="match status" value="5"/>
</dbReference>
<dbReference type="SUPFAM" id="SSF50978">
    <property type="entry name" value="WD40 repeat-like"/>
    <property type="match status" value="1"/>
</dbReference>
<dbReference type="GO" id="GO:0003677">
    <property type="term" value="F:DNA binding"/>
    <property type="evidence" value="ECO:0007669"/>
    <property type="project" value="UniProtKB-KW"/>
</dbReference>
<evidence type="ECO:0000259" key="15">
    <source>
        <dbReference type="PROSITE" id="PS50157"/>
    </source>
</evidence>
<feature type="compositionally biased region" description="Basic and acidic residues" evidence="14">
    <location>
        <begin position="404"/>
        <end position="417"/>
    </location>
</feature>
<keyword evidence="10" id="KW-0804">Transcription</keyword>
<feature type="region of interest" description="Disordered" evidence="14">
    <location>
        <begin position="468"/>
        <end position="494"/>
    </location>
</feature>
<dbReference type="eggNOG" id="KOG1721">
    <property type="taxonomic scope" value="Eukaryota"/>
</dbReference>
<evidence type="ECO:0000256" key="7">
    <source>
        <dbReference type="ARBA" id="ARBA00022833"/>
    </source>
</evidence>
<dbReference type="SMART" id="SM00320">
    <property type="entry name" value="WD40"/>
    <property type="match status" value="6"/>
</dbReference>
<dbReference type="PANTHER" id="PTHR14773">
    <property type="entry name" value="WD REPEAT-CONTAINING PROTEIN 76"/>
    <property type="match status" value="1"/>
</dbReference>
<dbReference type="InterPro" id="IPR050853">
    <property type="entry name" value="WD_repeat_DNA-damage-binding"/>
</dbReference>
<dbReference type="InterPro" id="IPR013087">
    <property type="entry name" value="Znf_C2H2_type"/>
</dbReference>
<sequence length="955" mass="107773">MRRKNPHPQRAVNARTVLKVSYLDARDKEEEEEEVEEEEEQPTPVLCLKIPDEDDVVFEVEQKEIRKETTTTKRGKRKREHECDVCEKVLVSSSLLAIHMRIHTNEKPYECDVCEKRFRQAGHLKIHVRIHTNEKPYECHVCEKRFRQSGTLKIHKRIHTNEKPYECHVCEKRFRQSGSLKIYKRIHTNEKPFECHVCEKRYRHANSLKYHVVYTRTHTSTAKYLVSHKTKKRLLLCENFSKSAQKKFSKELLTILKEIEKMTASSGRRRSSRVVASSSAAAVPSRRRPPPVLAASSTKVLKKAKTTIGKKKSTVAQKVTSSLDSIQTPNIPSGGRKNNNKKRNYHLDNDSSLRSSPTSTIETTTNTGGGRRLSAAHVLKDDDDDFENDYSKKETKTNKKARKTKEEETTSDKKKEEEDQGSIITDEKNEGGRELFLTAYEKEREIRLQKNRARMEALNIRQLASEMMTTTERQQRGTTGPSQRGLRKKEKKAKEPVVLRRSGRRTGGVAELAGGIDQERRDGSIVLADGRMITQGSGGLETREEEKKKGAGEAILSLTVTANEKTKTVKVELSSKFISKCESTKGDDESDAKFIEYLHRTTRGIKTTKTKTNTTSLKSLLSAKTLDLKEDDVAKCTERAVTHADFHPSTSEIILASGDKDGNVSLWRVDDEDEDTHGVYCFKPHSQYVSHVKFGNGNGIIGSNLLSCAYDGHVWMLDSERGEFWELFSGAEHDIEFASMETNVDGNVIYGGDNDGMLNLIDLRASTKKLAAQFALGEKRINTVSFNTNDLFSIATSSAMRKGGGEICVWDLRKVCGISSSTKQQKPVHQLLHKKSTQSAYWNPDGKRLLTTCYDDCVRVWNPSVSSSKPEVSIRHNTQTGRWVLPFRAKWVGDDGIAVGSMKREVEIFDAQSGKRGLRLHSPELMTAIPSRVAVHPTANIVAGCTSSGRCHIYR</sequence>
<feature type="compositionally biased region" description="Low complexity" evidence="14">
    <location>
        <begin position="273"/>
        <end position="284"/>
    </location>
</feature>
<keyword evidence="4" id="KW-0479">Metal-binding</keyword>
<evidence type="ECO:0000256" key="6">
    <source>
        <dbReference type="ARBA" id="ARBA00022771"/>
    </source>
</evidence>
<keyword evidence="9" id="KW-0238">DNA-binding</keyword>
<dbReference type="PROSITE" id="PS50082">
    <property type="entry name" value="WD_REPEATS_2"/>
    <property type="match status" value="1"/>
</dbReference>
<evidence type="ECO:0000256" key="13">
    <source>
        <dbReference type="PROSITE-ProRule" id="PRU00221"/>
    </source>
</evidence>
<dbReference type="GO" id="GO:0008270">
    <property type="term" value="F:zinc ion binding"/>
    <property type="evidence" value="ECO:0007669"/>
    <property type="project" value="UniProtKB-KW"/>
</dbReference>
<dbReference type="FunFam" id="3.30.160.60:FF:001485">
    <property type="entry name" value="Krueppel-related zinc finger protein"/>
    <property type="match status" value="2"/>
</dbReference>
<name>K8E997_9CHLO</name>
<dbReference type="Pfam" id="PF00096">
    <property type="entry name" value="zf-C2H2"/>
    <property type="match status" value="3"/>
</dbReference>
<keyword evidence="6 12" id="KW-0863">Zinc-finger</keyword>
<comment type="subcellular location">
    <subcellularLocation>
        <location evidence="1">Nucleus</location>
    </subcellularLocation>
</comment>
<evidence type="ECO:0000256" key="8">
    <source>
        <dbReference type="ARBA" id="ARBA00023015"/>
    </source>
</evidence>
<evidence type="ECO:0000256" key="10">
    <source>
        <dbReference type="ARBA" id="ARBA00023163"/>
    </source>
</evidence>
<dbReference type="Gene3D" id="2.130.10.10">
    <property type="entry name" value="YVTN repeat-like/Quinoprotein amine dehydrogenase"/>
    <property type="match status" value="1"/>
</dbReference>
<dbReference type="RefSeq" id="XP_007515393.1">
    <property type="nucleotide sequence ID" value="XM_007515331.1"/>
</dbReference>
<feature type="domain" description="C2H2-type" evidence="15">
    <location>
        <begin position="81"/>
        <end position="108"/>
    </location>
</feature>
<dbReference type="SMART" id="SM00355">
    <property type="entry name" value="ZnF_C2H2"/>
    <property type="match status" value="5"/>
</dbReference>
<organism evidence="16 17">
    <name type="scientific">Bathycoccus prasinos</name>
    <dbReference type="NCBI Taxonomy" id="41875"/>
    <lineage>
        <taxon>Eukaryota</taxon>
        <taxon>Viridiplantae</taxon>
        <taxon>Chlorophyta</taxon>
        <taxon>Mamiellophyceae</taxon>
        <taxon>Mamiellales</taxon>
        <taxon>Bathycoccaceae</taxon>
        <taxon>Bathycoccus</taxon>
    </lineage>
</organism>
<dbReference type="AlphaFoldDB" id="K8E997"/>